<dbReference type="GO" id="GO:0000976">
    <property type="term" value="F:transcription cis-regulatory region binding"/>
    <property type="evidence" value="ECO:0007669"/>
    <property type="project" value="TreeGrafter"/>
</dbReference>
<comment type="caution">
    <text evidence="6">The sequence shown here is derived from an EMBL/GenBank/DDBJ whole genome shotgun (WGS) entry which is preliminary data.</text>
</comment>
<accession>A0A2U2DKA7</accession>
<evidence type="ECO:0000256" key="3">
    <source>
        <dbReference type="ARBA" id="ARBA00023125"/>
    </source>
</evidence>
<dbReference type="Gene3D" id="1.10.10.10">
    <property type="entry name" value="Winged helix-like DNA-binding domain superfamily/Winged helix DNA-binding domain"/>
    <property type="match status" value="1"/>
</dbReference>
<dbReference type="PANTHER" id="PTHR30126">
    <property type="entry name" value="HTH-TYPE TRANSCRIPTIONAL REGULATOR"/>
    <property type="match status" value="1"/>
</dbReference>
<evidence type="ECO:0000313" key="6">
    <source>
        <dbReference type="EMBL" id="PWE53723.1"/>
    </source>
</evidence>
<dbReference type="InterPro" id="IPR036390">
    <property type="entry name" value="WH_DNA-bd_sf"/>
</dbReference>
<feature type="domain" description="HTH lysR-type" evidence="5">
    <location>
        <begin position="1"/>
        <end position="58"/>
    </location>
</feature>
<keyword evidence="3" id="KW-0238">DNA-binding</keyword>
<evidence type="ECO:0000256" key="4">
    <source>
        <dbReference type="ARBA" id="ARBA00023163"/>
    </source>
</evidence>
<protein>
    <submittedName>
        <fullName evidence="6">LysR family transcriptional regulator</fullName>
    </submittedName>
</protein>
<dbReference type="Proteomes" id="UP000245252">
    <property type="component" value="Unassembled WGS sequence"/>
</dbReference>
<evidence type="ECO:0000256" key="1">
    <source>
        <dbReference type="ARBA" id="ARBA00009437"/>
    </source>
</evidence>
<dbReference type="Gene3D" id="3.40.190.10">
    <property type="entry name" value="Periplasmic binding protein-like II"/>
    <property type="match status" value="2"/>
</dbReference>
<dbReference type="RefSeq" id="WP_109460891.1">
    <property type="nucleotide sequence ID" value="NZ_QFBC01000014.1"/>
</dbReference>
<evidence type="ECO:0000259" key="5">
    <source>
        <dbReference type="PROSITE" id="PS50931"/>
    </source>
</evidence>
<evidence type="ECO:0000313" key="7">
    <source>
        <dbReference type="Proteomes" id="UP000245252"/>
    </source>
</evidence>
<dbReference type="Pfam" id="PF03466">
    <property type="entry name" value="LysR_substrate"/>
    <property type="match status" value="1"/>
</dbReference>
<reference evidence="6 7" key="1">
    <citation type="submission" date="2018-05" db="EMBL/GenBank/DDBJ databases">
        <title>The draft genome of strain NS-104.</title>
        <authorList>
            <person name="Hang P."/>
            <person name="Jiang J."/>
        </authorList>
    </citation>
    <scope>NUCLEOTIDE SEQUENCE [LARGE SCALE GENOMIC DNA]</scope>
    <source>
        <strain evidence="6 7">NS-104</strain>
    </source>
</reference>
<keyword evidence="7" id="KW-1185">Reference proteome</keyword>
<dbReference type="PANTHER" id="PTHR30126:SF94">
    <property type="entry name" value="LYSR FAMILY TRANSCRIPTIONAL REGULATOR"/>
    <property type="match status" value="1"/>
</dbReference>
<dbReference type="PROSITE" id="PS50931">
    <property type="entry name" value="HTH_LYSR"/>
    <property type="match status" value="1"/>
</dbReference>
<dbReference type="AlphaFoldDB" id="A0A2U2DKA7"/>
<sequence>METRFLKTFLHVVETGSIAGAARKENVTSSAVVQRLRALESDLGQVLVRRAGHSMQPTEAGRAILEAAKQVVDVTESLQGLAQDQQDVGTIRVGVIHSMITGLMPEILSSMELSVPMIKVEVIPGQSSHLFQRLKEKTLDGAIMIEPPFMLPKEYVWHELRQDPLVVLTCSAETSEDPIELLKRAPLIRYDRKHWGGRFGDRYLKKNRLNPNDRHELDSLEAIAVLVDRGLGISLVPDWLPPWPEGLSLRKLPLPDAPCRKIGIIYAHSANNRRLMASLADHAQKAAQIKGEVARMHATNR</sequence>
<proteinExistence type="inferred from homology"/>
<dbReference type="Pfam" id="PF00126">
    <property type="entry name" value="HTH_1"/>
    <property type="match status" value="1"/>
</dbReference>
<keyword evidence="4" id="KW-0804">Transcription</keyword>
<name>A0A2U2DKA7_9HYPH</name>
<organism evidence="6 7">
    <name type="scientific">Metarhizobium album</name>
    <dbReference type="NCBI Taxonomy" id="2182425"/>
    <lineage>
        <taxon>Bacteria</taxon>
        <taxon>Pseudomonadati</taxon>
        <taxon>Pseudomonadota</taxon>
        <taxon>Alphaproteobacteria</taxon>
        <taxon>Hyphomicrobiales</taxon>
        <taxon>Rhizobiaceae</taxon>
        <taxon>Metarhizobium</taxon>
    </lineage>
</organism>
<dbReference type="SUPFAM" id="SSF46785">
    <property type="entry name" value="Winged helix' DNA-binding domain"/>
    <property type="match status" value="1"/>
</dbReference>
<keyword evidence="2" id="KW-0805">Transcription regulation</keyword>
<dbReference type="InterPro" id="IPR005119">
    <property type="entry name" value="LysR_subst-bd"/>
</dbReference>
<dbReference type="InterPro" id="IPR036388">
    <property type="entry name" value="WH-like_DNA-bd_sf"/>
</dbReference>
<dbReference type="EMBL" id="QFBC01000014">
    <property type="protein sequence ID" value="PWE53723.1"/>
    <property type="molecule type" value="Genomic_DNA"/>
</dbReference>
<dbReference type="GO" id="GO:0003700">
    <property type="term" value="F:DNA-binding transcription factor activity"/>
    <property type="evidence" value="ECO:0007669"/>
    <property type="project" value="InterPro"/>
</dbReference>
<dbReference type="OrthoDB" id="9811588at2"/>
<dbReference type="InterPro" id="IPR000847">
    <property type="entry name" value="LysR_HTH_N"/>
</dbReference>
<gene>
    <name evidence="6" type="ORF">DEM27_24610</name>
</gene>
<comment type="similarity">
    <text evidence="1">Belongs to the LysR transcriptional regulatory family.</text>
</comment>
<evidence type="ECO:0000256" key="2">
    <source>
        <dbReference type="ARBA" id="ARBA00023015"/>
    </source>
</evidence>
<dbReference type="SUPFAM" id="SSF53850">
    <property type="entry name" value="Periplasmic binding protein-like II"/>
    <property type="match status" value="1"/>
</dbReference>